<keyword evidence="8" id="KW-1185">Reference proteome</keyword>
<dbReference type="CDD" id="cd17871">
    <property type="entry name" value="GPN2"/>
    <property type="match status" value="1"/>
</dbReference>
<comment type="subunit">
    <text evidence="5">Binds to RNA polymerase II (RNAPII).</text>
</comment>
<feature type="region of interest" description="Disordered" evidence="6">
    <location>
        <begin position="352"/>
        <end position="405"/>
    </location>
</feature>
<feature type="compositionally biased region" description="Acidic residues" evidence="6">
    <location>
        <begin position="367"/>
        <end position="377"/>
    </location>
</feature>
<evidence type="ECO:0000256" key="3">
    <source>
        <dbReference type="ARBA" id="ARBA00022801"/>
    </source>
</evidence>
<keyword evidence="2 5" id="KW-0547">Nucleotide-binding</keyword>
<comment type="similarity">
    <text evidence="1 5">Belongs to the GPN-loop GTPase family.</text>
</comment>
<comment type="function">
    <text evidence="5">Small GTPase required for proper localization of RNA polymerase II and III (RNAPII and RNAPIII). May act at an RNAP assembly step prior to nuclear import.</text>
</comment>
<gene>
    <name evidence="7" type="ORF">BD324DRAFT_575923</name>
</gene>
<dbReference type="STRING" id="4999.A0A1Y1UP56"/>
<organism evidence="7 8">
    <name type="scientific">Kockovaella imperatae</name>
    <dbReference type="NCBI Taxonomy" id="4999"/>
    <lineage>
        <taxon>Eukaryota</taxon>
        <taxon>Fungi</taxon>
        <taxon>Dikarya</taxon>
        <taxon>Basidiomycota</taxon>
        <taxon>Agaricomycotina</taxon>
        <taxon>Tremellomycetes</taxon>
        <taxon>Tremellales</taxon>
        <taxon>Cuniculitremaceae</taxon>
        <taxon>Kockovaella</taxon>
    </lineage>
</organism>
<evidence type="ECO:0000256" key="4">
    <source>
        <dbReference type="ARBA" id="ARBA00023134"/>
    </source>
</evidence>
<keyword evidence="3 5" id="KW-0378">Hydrolase</keyword>
<evidence type="ECO:0000313" key="8">
    <source>
        <dbReference type="Proteomes" id="UP000193218"/>
    </source>
</evidence>
<dbReference type="Proteomes" id="UP000193218">
    <property type="component" value="Unassembled WGS sequence"/>
</dbReference>
<dbReference type="InterPro" id="IPR027417">
    <property type="entry name" value="P-loop_NTPase"/>
</dbReference>
<dbReference type="GeneID" id="33554963"/>
<dbReference type="Gene3D" id="3.40.50.300">
    <property type="entry name" value="P-loop containing nucleotide triphosphate hydrolases"/>
    <property type="match status" value="1"/>
</dbReference>
<evidence type="ECO:0000256" key="5">
    <source>
        <dbReference type="RuleBase" id="RU365059"/>
    </source>
</evidence>
<protein>
    <recommendedName>
        <fullName evidence="5">GPN-loop GTPase 2</fullName>
    </recommendedName>
</protein>
<evidence type="ECO:0000256" key="1">
    <source>
        <dbReference type="ARBA" id="ARBA00005290"/>
    </source>
</evidence>
<dbReference type="PANTHER" id="PTHR21231:SF3">
    <property type="entry name" value="GPN-LOOP GTPASE 2"/>
    <property type="match status" value="1"/>
</dbReference>
<dbReference type="OrthoDB" id="5839at2759"/>
<dbReference type="FunFam" id="3.40.50.300:FF:000338">
    <property type="entry name" value="GPN-loop GTPase 2"/>
    <property type="match status" value="1"/>
</dbReference>
<dbReference type="GO" id="GO:0003924">
    <property type="term" value="F:GTPase activity"/>
    <property type="evidence" value="ECO:0007669"/>
    <property type="project" value="TreeGrafter"/>
</dbReference>
<dbReference type="Pfam" id="PF03029">
    <property type="entry name" value="ATP_bind_1"/>
    <property type="match status" value="1"/>
</dbReference>
<evidence type="ECO:0000256" key="6">
    <source>
        <dbReference type="SAM" id="MobiDB-lite"/>
    </source>
</evidence>
<sequence length="405" mass="44892">MSGAISSPSTPSRQGKRHGIAFGQVIIGPPGAGKSTYAHGMQQFLTALGRPCHVVNLDPATPSPSYPCSVNITDLISLESVMREYGLGPNGAMLYVAEYLEANLDWLVDRLDELLLQEGTLVPGYVIFDTPGQVELWTNHDSFKRVIERLTKMDHRLVAVHLSDAHYITDASKFISVALLALRATLQLELPHVNVLSKIDLLSTYGELPFDLRYYTECRDLEYLLDSLDIDTRPNPKMKALNRAMVELVEQYGAVHFETLAVEDKRSMLKLVRIIDQAIGYVSLPGSVSTLGDTTLNEKASHVGGDFLRNMPTLDDLGDVDDVQERWGARKAQHDEEEMEAWGREWEMRRAASGKEYGEGDGAAAEKDEEEESDADEQVFRGMERAMPLSGMAAQVVRPSAAHDD</sequence>
<proteinExistence type="inferred from homology"/>
<reference evidence="7 8" key="1">
    <citation type="submission" date="2017-03" db="EMBL/GenBank/DDBJ databases">
        <title>Widespread Adenine N6-methylation of Active Genes in Fungi.</title>
        <authorList>
            <consortium name="DOE Joint Genome Institute"/>
            <person name="Mondo S.J."/>
            <person name="Dannebaum R.O."/>
            <person name="Kuo R.C."/>
            <person name="Louie K.B."/>
            <person name="Bewick A.J."/>
            <person name="Labutti K."/>
            <person name="Haridas S."/>
            <person name="Kuo A."/>
            <person name="Salamov A."/>
            <person name="Ahrendt S.R."/>
            <person name="Lau R."/>
            <person name="Bowen B.P."/>
            <person name="Lipzen A."/>
            <person name="Sullivan W."/>
            <person name="Andreopoulos W.B."/>
            <person name="Clum A."/>
            <person name="Lindquist E."/>
            <person name="Daum C."/>
            <person name="Northen T.R."/>
            <person name="Ramamoorthy G."/>
            <person name="Schmitz R.J."/>
            <person name="Gryganskyi A."/>
            <person name="Culley D."/>
            <person name="Magnuson J."/>
            <person name="James T.Y."/>
            <person name="O'Malley M.A."/>
            <person name="Stajich J.E."/>
            <person name="Spatafora J.W."/>
            <person name="Visel A."/>
            <person name="Grigoriev I.V."/>
        </authorList>
    </citation>
    <scope>NUCLEOTIDE SEQUENCE [LARGE SCALE GENOMIC DNA]</scope>
    <source>
        <strain evidence="7 8">NRRL Y-17943</strain>
    </source>
</reference>
<accession>A0A1Y1UP56</accession>
<keyword evidence="4 5" id="KW-0342">GTP-binding</keyword>
<dbReference type="FunCoup" id="A0A1Y1UP56">
    <property type="interactions" value="675"/>
</dbReference>
<dbReference type="InParanoid" id="A0A1Y1UP56"/>
<evidence type="ECO:0000256" key="2">
    <source>
        <dbReference type="ARBA" id="ARBA00022741"/>
    </source>
</evidence>
<dbReference type="GO" id="GO:0005525">
    <property type="term" value="F:GTP binding"/>
    <property type="evidence" value="ECO:0007669"/>
    <property type="project" value="UniProtKB-KW"/>
</dbReference>
<name>A0A1Y1UP56_9TREE</name>
<dbReference type="SUPFAM" id="SSF52540">
    <property type="entry name" value="P-loop containing nucleoside triphosphate hydrolases"/>
    <property type="match status" value="1"/>
</dbReference>
<comment type="caution">
    <text evidence="7">The sequence shown here is derived from an EMBL/GenBank/DDBJ whole genome shotgun (WGS) entry which is preliminary data.</text>
</comment>
<dbReference type="PANTHER" id="PTHR21231">
    <property type="entry name" value="XPA-BINDING PROTEIN 1-RELATED"/>
    <property type="match status" value="1"/>
</dbReference>
<dbReference type="InterPro" id="IPR030231">
    <property type="entry name" value="Gpn2"/>
</dbReference>
<dbReference type="EMBL" id="NBSH01000002">
    <property type="protein sequence ID" value="ORX39818.1"/>
    <property type="molecule type" value="Genomic_DNA"/>
</dbReference>
<dbReference type="InterPro" id="IPR004130">
    <property type="entry name" value="Gpn"/>
</dbReference>
<evidence type="ECO:0000313" key="7">
    <source>
        <dbReference type="EMBL" id="ORX39818.1"/>
    </source>
</evidence>
<dbReference type="GO" id="GO:0005737">
    <property type="term" value="C:cytoplasm"/>
    <property type="evidence" value="ECO:0007669"/>
    <property type="project" value="TreeGrafter"/>
</dbReference>
<dbReference type="RefSeq" id="XP_021873603.1">
    <property type="nucleotide sequence ID" value="XM_022013155.1"/>
</dbReference>
<dbReference type="AlphaFoldDB" id="A0A1Y1UP56"/>